<comment type="caution">
    <text evidence="2">The sequence shown here is derived from an EMBL/GenBank/DDBJ whole genome shotgun (WGS) entry which is preliminary data.</text>
</comment>
<evidence type="ECO:0000313" key="3">
    <source>
        <dbReference type="Proteomes" id="UP000886803"/>
    </source>
</evidence>
<feature type="signal peptide" evidence="1">
    <location>
        <begin position="1"/>
        <end position="25"/>
    </location>
</feature>
<organism evidence="2 3">
    <name type="scientific">Candidatus Gemmiger avicola</name>
    <dbReference type="NCBI Taxonomy" id="2838605"/>
    <lineage>
        <taxon>Bacteria</taxon>
        <taxon>Bacillati</taxon>
        <taxon>Bacillota</taxon>
        <taxon>Clostridia</taxon>
        <taxon>Eubacteriales</taxon>
        <taxon>Gemmiger</taxon>
    </lineage>
</organism>
<keyword evidence="1" id="KW-0732">Signal</keyword>
<dbReference type="EMBL" id="DWYG01000138">
    <property type="protein sequence ID" value="HJB42480.1"/>
    <property type="molecule type" value="Genomic_DNA"/>
</dbReference>
<dbReference type="Proteomes" id="UP000886803">
    <property type="component" value="Unassembled WGS sequence"/>
</dbReference>
<feature type="chain" id="PRO_5038538029" description="Secreted protein" evidence="1">
    <location>
        <begin position="26"/>
        <end position="181"/>
    </location>
</feature>
<proteinExistence type="predicted"/>
<reference evidence="2" key="2">
    <citation type="submission" date="2021-04" db="EMBL/GenBank/DDBJ databases">
        <authorList>
            <person name="Gilroy R."/>
        </authorList>
    </citation>
    <scope>NUCLEOTIDE SEQUENCE</scope>
    <source>
        <strain evidence="2">ChiBcec8-13705</strain>
    </source>
</reference>
<protein>
    <recommendedName>
        <fullName evidence="4">Secreted protein</fullName>
    </recommendedName>
</protein>
<reference evidence="2" key="1">
    <citation type="journal article" date="2021" name="PeerJ">
        <title>Extensive microbial diversity within the chicken gut microbiome revealed by metagenomics and culture.</title>
        <authorList>
            <person name="Gilroy R."/>
            <person name="Ravi A."/>
            <person name="Getino M."/>
            <person name="Pursley I."/>
            <person name="Horton D.L."/>
            <person name="Alikhan N.F."/>
            <person name="Baker D."/>
            <person name="Gharbi K."/>
            <person name="Hall N."/>
            <person name="Watson M."/>
            <person name="Adriaenssens E.M."/>
            <person name="Foster-Nyarko E."/>
            <person name="Jarju S."/>
            <person name="Secka A."/>
            <person name="Antonio M."/>
            <person name="Oren A."/>
            <person name="Chaudhuri R.R."/>
            <person name="La Ragione R."/>
            <person name="Hildebrand F."/>
            <person name="Pallen M.J."/>
        </authorList>
    </citation>
    <scope>NUCLEOTIDE SEQUENCE</scope>
    <source>
        <strain evidence="2">ChiBcec8-13705</strain>
    </source>
</reference>
<sequence>MRKSHILVALSALALAAAMPTAAFAQNTSTAENIPERFSQIDFSSYDAAYDLGEVEVKNEDGSIVTCNRIAYVGTQEIALEDGSVEEIGFTTYENQPVGVDFAKISCSGGNHAGKEYVGSVDTRRIHHPDPHPCQCTEVYTHEWRCTVCGSSGTERWQEPVWCLSPDIQESPTLPDEPGPA</sequence>
<evidence type="ECO:0000256" key="1">
    <source>
        <dbReference type="SAM" id="SignalP"/>
    </source>
</evidence>
<dbReference type="AlphaFoldDB" id="A0A9D2M6T1"/>
<name>A0A9D2M6T1_9FIRM</name>
<accession>A0A9D2M6T1</accession>
<evidence type="ECO:0008006" key="4">
    <source>
        <dbReference type="Google" id="ProtNLM"/>
    </source>
</evidence>
<evidence type="ECO:0000313" key="2">
    <source>
        <dbReference type="EMBL" id="HJB42480.1"/>
    </source>
</evidence>
<gene>
    <name evidence="2" type="ORF">H9945_08275</name>
</gene>